<name>A0A2J6Q8B6_9HELO</name>
<evidence type="ECO:0000313" key="1">
    <source>
        <dbReference type="EMBL" id="PMD22485.1"/>
    </source>
</evidence>
<accession>A0A2J6Q8B6</accession>
<sequence>MNHAGKAPRLGLARKINPVRPSTNTPFNPNDIVDLMSRYYQLLSRMRYFPESRIKYPPHDPPIDVEFAASLGMEPRVIKLLQLLPYVEGLHNEDEFIMRGSFADFRKKRVLERSTDPKFLSPDKGFEVENGEYVRPWVLVLTECGNRGSIVYYDTRNGHIILEDFYGGSLDPAFSSRRNGSPSFTNQNSIDNLPSRPANEMLEDFMNRHQTLEWIPFHLNAYRIFHKGELHHAELKQLFEYYGWPDNFDGPSFDVAAERWRTFNRVRGLVEDKKRKAPKVKHLSNITGRRLQEYLNRRQDGVWDGNPNMPTEEVTKLEEELEKRTRAYQIVSEQLSEAEEMAENVAGDDEEFESAWKKQIESYIRWIKSNLDFSKRDGGKFEVEEETKKMEEDIRGLEEKIRHVASLPKTSEEAIKPPGPTAIRHETLKYVI</sequence>
<gene>
    <name evidence="1" type="ORF">NA56DRAFT_644706</name>
</gene>
<dbReference type="AlphaFoldDB" id="A0A2J6Q8B6"/>
<protein>
    <submittedName>
        <fullName evidence="1">Uncharacterized protein</fullName>
    </submittedName>
</protein>
<organism evidence="1 2">
    <name type="scientific">Hyaloscypha hepaticicola</name>
    <dbReference type="NCBI Taxonomy" id="2082293"/>
    <lineage>
        <taxon>Eukaryota</taxon>
        <taxon>Fungi</taxon>
        <taxon>Dikarya</taxon>
        <taxon>Ascomycota</taxon>
        <taxon>Pezizomycotina</taxon>
        <taxon>Leotiomycetes</taxon>
        <taxon>Helotiales</taxon>
        <taxon>Hyaloscyphaceae</taxon>
        <taxon>Hyaloscypha</taxon>
    </lineage>
</organism>
<evidence type="ECO:0000313" key="2">
    <source>
        <dbReference type="Proteomes" id="UP000235672"/>
    </source>
</evidence>
<reference evidence="1 2" key="1">
    <citation type="submission" date="2016-05" db="EMBL/GenBank/DDBJ databases">
        <title>A degradative enzymes factory behind the ericoid mycorrhizal symbiosis.</title>
        <authorList>
            <consortium name="DOE Joint Genome Institute"/>
            <person name="Martino E."/>
            <person name="Morin E."/>
            <person name="Grelet G."/>
            <person name="Kuo A."/>
            <person name="Kohler A."/>
            <person name="Daghino S."/>
            <person name="Barry K."/>
            <person name="Choi C."/>
            <person name="Cichocki N."/>
            <person name="Clum A."/>
            <person name="Copeland A."/>
            <person name="Hainaut M."/>
            <person name="Haridas S."/>
            <person name="Labutti K."/>
            <person name="Lindquist E."/>
            <person name="Lipzen A."/>
            <person name="Khouja H.-R."/>
            <person name="Murat C."/>
            <person name="Ohm R."/>
            <person name="Olson A."/>
            <person name="Spatafora J."/>
            <person name="Veneault-Fourrey C."/>
            <person name="Henrissat B."/>
            <person name="Grigoriev I."/>
            <person name="Martin F."/>
            <person name="Perotto S."/>
        </authorList>
    </citation>
    <scope>NUCLEOTIDE SEQUENCE [LARGE SCALE GENOMIC DNA]</scope>
    <source>
        <strain evidence="1 2">UAMH 7357</strain>
    </source>
</reference>
<dbReference type="STRING" id="1745343.A0A2J6Q8B6"/>
<proteinExistence type="predicted"/>
<dbReference type="Proteomes" id="UP000235672">
    <property type="component" value="Unassembled WGS sequence"/>
</dbReference>
<keyword evidence="2" id="KW-1185">Reference proteome</keyword>
<dbReference type="OrthoDB" id="5327951at2759"/>
<dbReference type="EMBL" id="KZ613477">
    <property type="protein sequence ID" value="PMD22485.1"/>
    <property type="molecule type" value="Genomic_DNA"/>
</dbReference>